<dbReference type="EMBL" id="JACWMX010000003">
    <property type="protein sequence ID" value="MBD1392982.1"/>
    <property type="molecule type" value="Genomic_DNA"/>
</dbReference>
<evidence type="ECO:0000256" key="1">
    <source>
        <dbReference type="SAM" id="SignalP"/>
    </source>
</evidence>
<accession>A0A926S1N0</accession>
<dbReference type="Proteomes" id="UP000619078">
    <property type="component" value="Unassembled WGS sequence"/>
</dbReference>
<evidence type="ECO:0008006" key="4">
    <source>
        <dbReference type="Google" id="ProtNLM"/>
    </source>
</evidence>
<evidence type="ECO:0000313" key="2">
    <source>
        <dbReference type="EMBL" id="MBD1392982.1"/>
    </source>
</evidence>
<protein>
    <recommendedName>
        <fullName evidence="4">DUF3108 domain-containing protein</fullName>
    </recommendedName>
</protein>
<gene>
    <name evidence="2" type="ORF">IDJ76_07725</name>
</gene>
<reference evidence="2" key="1">
    <citation type="submission" date="2020-09" db="EMBL/GenBank/DDBJ databases">
        <title>Novel species of Mucilaginibacter isolated from a glacier on the Tibetan Plateau.</title>
        <authorList>
            <person name="Liu Q."/>
            <person name="Xin Y.-H."/>
        </authorList>
    </citation>
    <scope>NUCLEOTIDE SEQUENCE</scope>
    <source>
        <strain evidence="2">ZB1P21</strain>
    </source>
</reference>
<dbReference type="AlphaFoldDB" id="A0A926S1N0"/>
<keyword evidence="1" id="KW-0732">Signal</keyword>
<keyword evidence="3" id="KW-1185">Reference proteome</keyword>
<sequence>MKKIFLSTTLALLSISAMAQKMVPSIQNGTVLNYSAYIKAFDRNLPVTITATELTAPVHLKWAAGGMGSGIFEVSAKAVDSGTKIGIRQPGYDEITKLKDDETLIFVSKSVFNTMTSTKAFELNKQKFKIADIAVPFTLNDKEVDTYYAISENGKTKLWILNNPAFPLICKAEGVQGVDLTLMSLQ</sequence>
<feature type="chain" id="PRO_5038010881" description="DUF3108 domain-containing protein" evidence="1">
    <location>
        <begin position="20"/>
        <end position="186"/>
    </location>
</feature>
<dbReference type="RefSeq" id="WP_191162459.1">
    <property type="nucleotide sequence ID" value="NZ_JACWMX010000003.1"/>
</dbReference>
<proteinExistence type="predicted"/>
<name>A0A926S1N0_9SPHI</name>
<feature type="signal peptide" evidence="1">
    <location>
        <begin position="1"/>
        <end position="19"/>
    </location>
</feature>
<organism evidence="2 3">
    <name type="scientific">Mucilaginibacter glaciei</name>
    <dbReference type="NCBI Taxonomy" id="2772109"/>
    <lineage>
        <taxon>Bacteria</taxon>
        <taxon>Pseudomonadati</taxon>
        <taxon>Bacteroidota</taxon>
        <taxon>Sphingobacteriia</taxon>
        <taxon>Sphingobacteriales</taxon>
        <taxon>Sphingobacteriaceae</taxon>
        <taxon>Mucilaginibacter</taxon>
    </lineage>
</organism>
<comment type="caution">
    <text evidence="2">The sequence shown here is derived from an EMBL/GenBank/DDBJ whole genome shotgun (WGS) entry which is preliminary data.</text>
</comment>
<evidence type="ECO:0000313" key="3">
    <source>
        <dbReference type="Proteomes" id="UP000619078"/>
    </source>
</evidence>